<dbReference type="Gene3D" id="3.30.750.24">
    <property type="entry name" value="STAS domain"/>
    <property type="match status" value="1"/>
</dbReference>
<feature type="domain" description="STAS" evidence="1">
    <location>
        <begin position="9"/>
        <end position="105"/>
    </location>
</feature>
<protein>
    <submittedName>
        <fullName evidence="2">STAS domain-containing protein</fullName>
    </submittedName>
</protein>
<gene>
    <name evidence="2" type="ORF">F0L17_01820</name>
</gene>
<dbReference type="OrthoDB" id="4249752at2"/>
<keyword evidence="3" id="KW-1185">Reference proteome</keyword>
<reference evidence="2 3" key="1">
    <citation type="submission" date="2019-11" db="EMBL/GenBank/DDBJ databases">
        <authorList>
            <person name="Yuan L."/>
        </authorList>
    </citation>
    <scope>NUCLEOTIDE SEQUENCE [LARGE SCALE GENOMIC DNA]</scope>
    <source>
        <strain evidence="2 3">TRM43335</strain>
    </source>
</reference>
<dbReference type="Pfam" id="PF13466">
    <property type="entry name" value="STAS_2"/>
    <property type="match status" value="1"/>
</dbReference>
<dbReference type="CDD" id="cd07043">
    <property type="entry name" value="STAS_anti-anti-sigma_factors"/>
    <property type="match status" value="1"/>
</dbReference>
<name>A0A6G2B6K6_9ACTN</name>
<dbReference type="AlphaFoldDB" id="A0A6G2B6K6"/>
<dbReference type="EMBL" id="WIXO01000001">
    <property type="protein sequence ID" value="MTE17891.1"/>
    <property type="molecule type" value="Genomic_DNA"/>
</dbReference>
<dbReference type="Proteomes" id="UP000473014">
    <property type="component" value="Unassembled WGS sequence"/>
</dbReference>
<evidence type="ECO:0000313" key="2">
    <source>
        <dbReference type="EMBL" id="MTE17891.1"/>
    </source>
</evidence>
<evidence type="ECO:0000313" key="3">
    <source>
        <dbReference type="Proteomes" id="UP000473014"/>
    </source>
</evidence>
<dbReference type="PROSITE" id="PS50801">
    <property type="entry name" value="STAS"/>
    <property type="match status" value="1"/>
</dbReference>
<comment type="caution">
    <text evidence="2">The sequence shown here is derived from an EMBL/GenBank/DDBJ whole genome shotgun (WGS) entry which is preliminary data.</text>
</comment>
<dbReference type="InterPro" id="IPR036513">
    <property type="entry name" value="STAS_dom_sf"/>
</dbReference>
<dbReference type="RefSeq" id="WP_155069491.1">
    <property type="nucleotide sequence ID" value="NZ_WIXO01000001.1"/>
</dbReference>
<proteinExistence type="predicted"/>
<accession>A0A6G2B6K6</accession>
<evidence type="ECO:0000259" key="1">
    <source>
        <dbReference type="PROSITE" id="PS50801"/>
    </source>
</evidence>
<organism evidence="2 3">
    <name type="scientific">Streptomyces taklimakanensis</name>
    <dbReference type="NCBI Taxonomy" id="2569853"/>
    <lineage>
        <taxon>Bacteria</taxon>
        <taxon>Bacillati</taxon>
        <taxon>Actinomycetota</taxon>
        <taxon>Actinomycetes</taxon>
        <taxon>Kitasatosporales</taxon>
        <taxon>Streptomycetaceae</taxon>
        <taxon>Streptomyces</taxon>
    </lineage>
</organism>
<sequence length="127" mass="13456">MTPAQRPSFSLTVETAPRAVRLLVAGDLDYDTSEALVEAARRYLAPGAGAEAPDDLHLDLAGARSCDSTGLSALLRVHRLAGDHGARFHLDRRPPFLERLLDITGTLTHLTSPVEGDGGAEDRSGDG</sequence>
<dbReference type="InterPro" id="IPR002645">
    <property type="entry name" value="STAS_dom"/>
</dbReference>
<dbReference type="InterPro" id="IPR058548">
    <property type="entry name" value="MlaB-like_STAS"/>
</dbReference>
<dbReference type="SUPFAM" id="SSF52091">
    <property type="entry name" value="SpoIIaa-like"/>
    <property type="match status" value="1"/>
</dbReference>